<evidence type="ECO:0008006" key="4">
    <source>
        <dbReference type="Google" id="ProtNLM"/>
    </source>
</evidence>
<evidence type="ECO:0000256" key="1">
    <source>
        <dbReference type="SAM" id="SignalP"/>
    </source>
</evidence>
<keyword evidence="1" id="KW-0732">Signal</keyword>
<dbReference type="AlphaFoldDB" id="A0AAD9HF21"/>
<evidence type="ECO:0000313" key="2">
    <source>
        <dbReference type="EMBL" id="KAK2027558.1"/>
    </source>
</evidence>
<sequence length="155" mass="16926">MASWICPRWLLGHRSLAPATATWSLACALHYSKKMRQELVTRSFPTLEPAHGNRGVYGKLSRAPCSTLHCTLLPLGGGRPFTVASSPAGVGPIAVVSCRLPLQPAVTRMTVSVDTYFVCTHIPTRPAPTSSQSVSRTVAQIARTAWDFNRAIRRW</sequence>
<reference evidence="2" key="1">
    <citation type="submission" date="2021-06" db="EMBL/GenBank/DDBJ databases">
        <title>Comparative genomics, transcriptomics and evolutionary studies reveal genomic signatures of adaptation to plant cell wall in hemibiotrophic fungi.</title>
        <authorList>
            <consortium name="DOE Joint Genome Institute"/>
            <person name="Baroncelli R."/>
            <person name="Diaz J.F."/>
            <person name="Benocci T."/>
            <person name="Peng M."/>
            <person name="Battaglia E."/>
            <person name="Haridas S."/>
            <person name="Andreopoulos W."/>
            <person name="Labutti K."/>
            <person name="Pangilinan J."/>
            <person name="Floch G.L."/>
            <person name="Makela M.R."/>
            <person name="Henrissat B."/>
            <person name="Grigoriev I.V."/>
            <person name="Crouch J.A."/>
            <person name="De Vries R.P."/>
            <person name="Sukno S.A."/>
            <person name="Thon M.R."/>
        </authorList>
    </citation>
    <scope>NUCLEOTIDE SEQUENCE</scope>
    <source>
        <strain evidence="2">MAFF235873</strain>
    </source>
</reference>
<proteinExistence type="predicted"/>
<dbReference type="EMBL" id="MU842893">
    <property type="protein sequence ID" value="KAK2027558.1"/>
    <property type="molecule type" value="Genomic_DNA"/>
</dbReference>
<comment type="caution">
    <text evidence="2">The sequence shown here is derived from an EMBL/GenBank/DDBJ whole genome shotgun (WGS) entry which is preliminary data.</text>
</comment>
<accession>A0AAD9HF21</accession>
<protein>
    <recommendedName>
        <fullName evidence="4">Secreted protein</fullName>
    </recommendedName>
</protein>
<dbReference type="Proteomes" id="UP001232148">
    <property type="component" value="Unassembled WGS sequence"/>
</dbReference>
<feature type="signal peptide" evidence="1">
    <location>
        <begin position="1"/>
        <end position="21"/>
    </location>
</feature>
<feature type="chain" id="PRO_5042050086" description="Secreted protein" evidence="1">
    <location>
        <begin position="22"/>
        <end position="155"/>
    </location>
</feature>
<name>A0AAD9HF21_9PEZI</name>
<evidence type="ECO:0000313" key="3">
    <source>
        <dbReference type="Proteomes" id="UP001232148"/>
    </source>
</evidence>
<keyword evidence="3" id="KW-1185">Reference proteome</keyword>
<gene>
    <name evidence="2" type="ORF">LX32DRAFT_436222</name>
</gene>
<organism evidence="2 3">
    <name type="scientific">Colletotrichum zoysiae</name>
    <dbReference type="NCBI Taxonomy" id="1216348"/>
    <lineage>
        <taxon>Eukaryota</taxon>
        <taxon>Fungi</taxon>
        <taxon>Dikarya</taxon>
        <taxon>Ascomycota</taxon>
        <taxon>Pezizomycotina</taxon>
        <taxon>Sordariomycetes</taxon>
        <taxon>Hypocreomycetidae</taxon>
        <taxon>Glomerellales</taxon>
        <taxon>Glomerellaceae</taxon>
        <taxon>Colletotrichum</taxon>
        <taxon>Colletotrichum graminicola species complex</taxon>
    </lineage>
</organism>